<accession>A0AAU1M249</accession>
<dbReference type="EMBL" id="CP108169">
    <property type="protein sequence ID" value="WTQ77720.1"/>
    <property type="molecule type" value="Genomic_DNA"/>
</dbReference>
<protein>
    <submittedName>
        <fullName evidence="1">Uncharacterized protein</fullName>
    </submittedName>
</protein>
<dbReference type="AlphaFoldDB" id="A0AAU1M249"/>
<sequence>MSDNVMYDSPTEFLHEVAGAGACVAQSVIPRDDGTYVCACSCEKWKVTAPSREEGLSMARRHTGSAA</sequence>
<gene>
    <name evidence="1" type="ORF">OG222_33310</name>
</gene>
<evidence type="ECO:0000313" key="1">
    <source>
        <dbReference type="EMBL" id="WTQ77720.1"/>
    </source>
</evidence>
<name>A0AAU1M249_9ACTN</name>
<organism evidence="1">
    <name type="scientific">Streptomyces sp. NBC_00148</name>
    <dbReference type="NCBI Taxonomy" id="2903626"/>
    <lineage>
        <taxon>Bacteria</taxon>
        <taxon>Bacillati</taxon>
        <taxon>Actinomycetota</taxon>
        <taxon>Actinomycetes</taxon>
        <taxon>Kitasatosporales</taxon>
        <taxon>Streptomycetaceae</taxon>
        <taxon>Streptomyces</taxon>
    </lineage>
</organism>
<proteinExistence type="predicted"/>
<reference evidence="1" key="1">
    <citation type="submission" date="2022-10" db="EMBL/GenBank/DDBJ databases">
        <title>The complete genomes of actinobacterial strains from the NBC collection.</title>
        <authorList>
            <person name="Joergensen T.S."/>
            <person name="Alvarez Arevalo M."/>
            <person name="Sterndorff E.B."/>
            <person name="Faurdal D."/>
            <person name="Vuksanovic O."/>
            <person name="Mourched A.-S."/>
            <person name="Charusanti P."/>
            <person name="Shaw S."/>
            <person name="Blin K."/>
            <person name="Weber T."/>
        </authorList>
    </citation>
    <scope>NUCLEOTIDE SEQUENCE</scope>
    <source>
        <strain evidence="1">NBC_00148</strain>
    </source>
</reference>